<dbReference type="EMBL" id="CEKZ01000003">
    <property type="protein sequence ID" value="CEQ04120.1"/>
    <property type="molecule type" value="Genomic_DNA"/>
</dbReference>
<gene>
    <name evidence="1" type="ORF">R28058_18531</name>
</gene>
<dbReference type="AlphaFoldDB" id="A0A0C7GG77"/>
<organism evidence="1 2">
    <name type="scientific">Paraclostridium sordellii</name>
    <name type="common">Clostridium sordellii</name>
    <dbReference type="NCBI Taxonomy" id="1505"/>
    <lineage>
        <taxon>Bacteria</taxon>
        <taxon>Bacillati</taxon>
        <taxon>Bacillota</taxon>
        <taxon>Clostridia</taxon>
        <taxon>Peptostreptococcales</taxon>
        <taxon>Peptostreptococcaceae</taxon>
        <taxon>Paraclostridium</taxon>
    </lineage>
</organism>
<evidence type="ECO:0000313" key="1">
    <source>
        <dbReference type="EMBL" id="CEQ04120.1"/>
    </source>
</evidence>
<accession>A0A0C7GG77</accession>
<sequence>MEKYKENKVELANQLNKLFLKSKKDFKKLDKKVKEVIQEPK</sequence>
<dbReference type="RefSeq" id="WP_261290986.1">
    <property type="nucleotide sequence ID" value="NZ_CDNR01000002.1"/>
</dbReference>
<evidence type="ECO:0000313" key="2">
    <source>
        <dbReference type="Proteomes" id="UP000049127"/>
    </source>
</evidence>
<name>A0A0C7GG77_PARSO</name>
<reference evidence="1 2" key="1">
    <citation type="submission" date="2015-01" db="EMBL/GenBank/DDBJ databases">
        <authorList>
            <person name="Aslett A.Martin."/>
            <person name="De Silva Nishadi"/>
        </authorList>
    </citation>
    <scope>NUCLEOTIDE SEQUENCE [LARGE SCALE GENOMIC DNA]</scope>
    <source>
        <strain evidence="1 2">R28058</strain>
    </source>
</reference>
<protein>
    <submittedName>
        <fullName evidence="1">Uncharacterized protein</fullName>
    </submittedName>
</protein>
<proteinExistence type="predicted"/>
<dbReference type="Proteomes" id="UP000049127">
    <property type="component" value="Unassembled WGS sequence"/>
</dbReference>